<organism evidence="1">
    <name type="scientific">Drosophila melanogaster</name>
    <name type="common">Fruit fly</name>
    <dbReference type="NCBI Taxonomy" id="7227"/>
    <lineage>
        <taxon>Eukaryota</taxon>
        <taxon>Metazoa</taxon>
        <taxon>Ecdysozoa</taxon>
        <taxon>Arthropoda</taxon>
        <taxon>Hexapoda</taxon>
        <taxon>Insecta</taxon>
        <taxon>Pterygota</taxon>
        <taxon>Neoptera</taxon>
        <taxon>Endopterygota</taxon>
        <taxon>Diptera</taxon>
        <taxon>Brachycera</taxon>
        <taxon>Muscomorpha</taxon>
        <taxon>Ephydroidea</taxon>
        <taxon>Drosophilidae</taxon>
        <taxon>Drosophila</taxon>
        <taxon>Sophophora</taxon>
    </lineage>
</organism>
<reference evidence="1" key="1">
    <citation type="journal article" date="2003" name="Genome Biol.">
        <title>An integrated gene annotation and transcriptional profiling approach towards the full gene content of the Drosophila genome.</title>
        <authorList>
            <person name="Hild M."/>
            <person name="Beckmann B."/>
            <person name="Haas S.A."/>
            <person name="Koch B."/>
            <person name="Solovyev V."/>
            <person name="Busold C."/>
            <person name="Fellenberg K."/>
            <person name="Boutros M."/>
            <person name="Vingron M."/>
            <person name="Sauer F."/>
            <person name="Hoheisel J.D."/>
            <person name="Paro R."/>
        </authorList>
    </citation>
    <scope>NUCLEOTIDE SEQUENCE</scope>
</reference>
<dbReference type="EMBL" id="BK003175">
    <property type="protein sequence ID" value="DAA03375.1"/>
    <property type="molecule type" value="Genomic_DNA"/>
</dbReference>
<name>Q6II91_DROME</name>
<evidence type="ECO:0000313" key="1">
    <source>
        <dbReference type="EMBL" id="DAA03375.1"/>
    </source>
</evidence>
<gene>
    <name evidence="1" type="ORF">HDC19398</name>
</gene>
<dbReference type="AlphaFoldDB" id="Q6II91"/>
<accession>Q6II91</accession>
<proteinExistence type="predicted"/>
<sequence>MVFDLPTLDFSAPVCVCVCAQTAGYPATTVSAAPLHPFCGALATRRSEIRVLGAELYELHGFGWQHHFHVAVAATSRRMGASVRFCVALWQVASAVGYLIFDTW</sequence>
<protein>
    <submittedName>
        <fullName evidence="1">HDC19398</fullName>
    </submittedName>
</protein>